<dbReference type="Gene3D" id="1.10.246.180">
    <property type="match status" value="1"/>
</dbReference>
<dbReference type="InterPro" id="IPR040869">
    <property type="entry name" value="CNP_C"/>
</dbReference>
<proteinExistence type="inferred from homology"/>
<keyword evidence="5" id="KW-1133">Transmembrane helix</keyword>
<comment type="caution">
    <text evidence="8">The sequence shown here is derived from an EMBL/GenBank/DDBJ whole genome shotgun (WGS) entry which is preliminary data.</text>
</comment>
<dbReference type="AlphaFoldDB" id="A0A844FFD4"/>
<dbReference type="PANTHER" id="PTHR42988">
    <property type="entry name" value="PHOSPHOHYDROLASE"/>
    <property type="match status" value="1"/>
</dbReference>
<name>A0A844FFD4_9FIRM</name>
<feature type="transmembrane region" description="Helical" evidence="5">
    <location>
        <begin position="18"/>
        <end position="36"/>
    </location>
</feature>
<organism evidence="8 9">
    <name type="scientific">Anaerosalibacter bizertensis</name>
    <dbReference type="NCBI Taxonomy" id="932217"/>
    <lineage>
        <taxon>Bacteria</taxon>
        <taxon>Bacillati</taxon>
        <taxon>Bacillota</taxon>
        <taxon>Tissierellia</taxon>
        <taxon>Tissierellales</taxon>
        <taxon>Sporanaerobacteraceae</taxon>
        <taxon>Anaerosalibacter</taxon>
    </lineage>
</organism>
<dbReference type="InterPro" id="IPR050884">
    <property type="entry name" value="CNP_phosphodiesterase-III"/>
</dbReference>
<gene>
    <name evidence="8" type="ORF">FYJ27_03130</name>
</gene>
<dbReference type="Pfam" id="PF00149">
    <property type="entry name" value="Metallophos"/>
    <property type="match status" value="1"/>
</dbReference>
<keyword evidence="2" id="KW-0378">Hydrolase</keyword>
<evidence type="ECO:0000259" key="6">
    <source>
        <dbReference type="Pfam" id="PF00149"/>
    </source>
</evidence>
<keyword evidence="5" id="KW-0812">Transmembrane</keyword>
<evidence type="ECO:0000313" key="8">
    <source>
        <dbReference type="EMBL" id="MSS42727.1"/>
    </source>
</evidence>
<keyword evidence="5" id="KW-0472">Membrane</keyword>
<evidence type="ECO:0000256" key="3">
    <source>
        <dbReference type="ARBA" id="ARBA00023004"/>
    </source>
</evidence>
<sequence>MKYMEIKIRGMIMWSKKVFIIIIVFVILILFVWLYVCPISPVCSNPPCTIDSNKRIKFFIATDPHYLSKDLTDRGKAYRNFIMAGDGKQLNYIEEIMDAFIYDIKNQKPNVLIISGDLTNNGERESHLDFSEKLKIIQDSGTSVYVIPGNHDIKNPWAVEFKGKKKHKVKTISDKDFAKIYGDFGYNDAISRDENSLSYLAAPSKDLWLLMMDTNQYENNMTFNRPQHDGLICPGTLQWIKECSDLAKEKNAQVIAVMHHSLLDHSQVVNEGYTLNNNKDAIEIFKNCGIELVLTGHIHLQSIKSYKEKNISIYDVATSALCVYPHKYGIIEYCPKRGYDYSTAWIDMEGWASKNNINDKNINNFKEYSKKFFENRSYYKFYDDLYDIHEYTDKDMRLMSEILAKLNLKYFEGSGNINVKEVRKSPGYKLVKSIGPDFLKEYMESILDNQNIDNNKLHIPIKNN</sequence>
<reference evidence="8 9" key="1">
    <citation type="submission" date="2019-08" db="EMBL/GenBank/DDBJ databases">
        <title>In-depth cultivation of the pig gut microbiome towards novel bacterial diversity and tailored functional studies.</title>
        <authorList>
            <person name="Wylensek D."/>
            <person name="Hitch T.C.A."/>
            <person name="Clavel T."/>
        </authorList>
    </citation>
    <scope>NUCLEOTIDE SEQUENCE [LARGE SCALE GENOMIC DNA]</scope>
    <source>
        <strain evidence="8 9">Med78-601-WT-4W-RMD-3</strain>
    </source>
</reference>
<evidence type="ECO:0000256" key="4">
    <source>
        <dbReference type="ARBA" id="ARBA00025742"/>
    </source>
</evidence>
<dbReference type="Pfam" id="PF17839">
    <property type="entry name" value="CNP_C_terminal"/>
    <property type="match status" value="1"/>
</dbReference>
<dbReference type="GO" id="GO:0046872">
    <property type="term" value="F:metal ion binding"/>
    <property type="evidence" value="ECO:0007669"/>
    <property type="project" value="UniProtKB-KW"/>
</dbReference>
<dbReference type="InterPro" id="IPR004843">
    <property type="entry name" value="Calcineurin-like_PHP"/>
</dbReference>
<evidence type="ECO:0000313" key="9">
    <source>
        <dbReference type="Proteomes" id="UP000462760"/>
    </source>
</evidence>
<keyword evidence="1" id="KW-0479">Metal-binding</keyword>
<dbReference type="GO" id="GO:0016787">
    <property type="term" value="F:hydrolase activity"/>
    <property type="evidence" value="ECO:0007669"/>
    <property type="project" value="UniProtKB-KW"/>
</dbReference>
<evidence type="ECO:0000259" key="7">
    <source>
        <dbReference type="Pfam" id="PF17839"/>
    </source>
</evidence>
<evidence type="ECO:0000256" key="2">
    <source>
        <dbReference type="ARBA" id="ARBA00022801"/>
    </source>
</evidence>
<dbReference type="PANTHER" id="PTHR42988:SF2">
    <property type="entry name" value="CYCLIC NUCLEOTIDE PHOSPHODIESTERASE CBUA0032-RELATED"/>
    <property type="match status" value="1"/>
</dbReference>
<evidence type="ECO:0000256" key="1">
    <source>
        <dbReference type="ARBA" id="ARBA00022723"/>
    </source>
</evidence>
<dbReference type="Gene3D" id="3.60.21.10">
    <property type="match status" value="1"/>
</dbReference>
<dbReference type="OrthoDB" id="2036332at2"/>
<accession>A0A844FFD4</accession>
<comment type="similarity">
    <text evidence="4">Belongs to the cyclic nucleotide phosphodiesterase class-III family.</text>
</comment>
<feature type="domain" description="Cyclic nucleotide phosphodiesterase C-terminal" evidence="7">
    <location>
        <begin position="347"/>
        <end position="453"/>
    </location>
</feature>
<dbReference type="InterPro" id="IPR029052">
    <property type="entry name" value="Metallo-depent_PP-like"/>
</dbReference>
<dbReference type="EMBL" id="VULR01000003">
    <property type="protein sequence ID" value="MSS42727.1"/>
    <property type="molecule type" value="Genomic_DNA"/>
</dbReference>
<keyword evidence="3" id="KW-0408">Iron</keyword>
<feature type="domain" description="Calcineurin-like phosphoesterase" evidence="6">
    <location>
        <begin position="57"/>
        <end position="299"/>
    </location>
</feature>
<dbReference type="SUPFAM" id="SSF56300">
    <property type="entry name" value="Metallo-dependent phosphatases"/>
    <property type="match status" value="1"/>
</dbReference>
<protein>
    <submittedName>
        <fullName evidence="8">Metallophosphoesterase</fullName>
    </submittedName>
</protein>
<dbReference type="Proteomes" id="UP000462760">
    <property type="component" value="Unassembled WGS sequence"/>
</dbReference>
<evidence type="ECO:0000256" key="5">
    <source>
        <dbReference type="SAM" id="Phobius"/>
    </source>
</evidence>
<dbReference type="InterPro" id="IPR012365">
    <property type="entry name" value="Pesteras_lmo2642"/>
</dbReference>
<dbReference type="PIRSF" id="PIRSF034890">
    <property type="entry name" value="Pesteras_lmo2642"/>
    <property type="match status" value="1"/>
</dbReference>